<gene>
    <name evidence="2" type="ORF">P691DRAFT_806183</name>
</gene>
<dbReference type="Proteomes" id="UP000807342">
    <property type="component" value="Unassembled WGS sequence"/>
</dbReference>
<name>A0A9P6BUT2_9AGAR</name>
<organism evidence="2 3">
    <name type="scientific">Macrolepiota fuliginosa MF-IS2</name>
    <dbReference type="NCBI Taxonomy" id="1400762"/>
    <lineage>
        <taxon>Eukaryota</taxon>
        <taxon>Fungi</taxon>
        <taxon>Dikarya</taxon>
        <taxon>Basidiomycota</taxon>
        <taxon>Agaricomycotina</taxon>
        <taxon>Agaricomycetes</taxon>
        <taxon>Agaricomycetidae</taxon>
        <taxon>Agaricales</taxon>
        <taxon>Agaricineae</taxon>
        <taxon>Agaricaceae</taxon>
        <taxon>Macrolepiota</taxon>
    </lineage>
</organism>
<evidence type="ECO:0000256" key="1">
    <source>
        <dbReference type="SAM" id="MobiDB-lite"/>
    </source>
</evidence>
<dbReference type="AlphaFoldDB" id="A0A9P6BUT2"/>
<feature type="region of interest" description="Disordered" evidence="1">
    <location>
        <begin position="1"/>
        <end position="20"/>
    </location>
</feature>
<dbReference type="EMBL" id="MU153804">
    <property type="protein sequence ID" value="KAF9439627.1"/>
    <property type="molecule type" value="Genomic_DNA"/>
</dbReference>
<accession>A0A9P6BUT2</accession>
<protein>
    <submittedName>
        <fullName evidence="2">Uncharacterized protein</fullName>
    </submittedName>
</protein>
<sequence>MLNHDRAESFNVPGEGEGFAIPSEDEARAEGDAIVVSTGGLDVSDCGFIAEVERLTWTADVGV</sequence>
<evidence type="ECO:0000313" key="3">
    <source>
        <dbReference type="Proteomes" id="UP000807342"/>
    </source>
</evidence>
<evidence type="ECO:0000313" key="2">
    <source>
        <dbReference type="EMBL" id="KAF9439627.1"/>
    </source>
</evidence>
<keyword evidence="3" id="KW-1185">Reference proteome</keyword>
<comment type="caution">
    <text evidence="2">The sequence shown here is derived from an EMBL/GenBank/DDBJ whole genome shotgun (WGS) entry which is preliminary data.</text>
</comment>
<reference evidence="2" key="1">
    <citation type="submission" date="2020-11" db="EMBL/GenBank/DDBJ databases">
        <authorList>
            <consortium name="DOE Joint Genome Institute"/>
            <person name="Ahrendt S."/>
            <person name="Riley R."/>
            <person name="Andreopoulos W."/>
            <person name="Labutti K."/>
            <person name="Pangilinan J."/>
            <person name="Ruiz-Duenas F.J."/>
            <person name="Barrasa J.M."/>
            <person name="Sanchez-Garcia M."/>
            <person name="Camarero S."/>
            <person name="Miyauchi S."/>
            <person name="Serrano A."/>
            <person name="Linde D."/>
            <person name="Babiker R."/>
            <person name="Drula E."/>
            <person name="Ayuso-Fernandez I."/>
            <person name="Pacheco R."/>
            <person name="Padilla G."/>
            <person name="Ferreira P."/>
            <person name="Barriuso J."/>
            <person name="Kellner H."/>
            <person name="Castanera R."/>
            <person name="Alfaro M."/>
            <person name="Ramirez L."/>
            <person name="Pisabarro A.G."/>
            <person name="Kuo A."/>
            <person name="Tritt A."/>
            <person name="Lipzen A."/>
            <person name="He G."/>
            <person name="Yan M."/>
            <person name="Ng V."/>
            <person name="Cullen D."/>
            <person name="Martin F."/>
            <person name="Rosso M.-N."/>
            <person name="Henrissat B."/>
            <person name="Hibbett D."/>
            <person name="Martinez A.T."/>
            <person name="Grigoriev I.V."/>
        </authorList>
    </citation>
    <scope>NUCLEOTIDE SEQUENCE</scope>
    <source>
        <strain evidence="2">MF-IS2</strain>
    </source>
</reference>
<proteinExistence type="predicted"/>